<dbReference type="PROSITE" id="PS51272">
    <property type="entry name" value="SLH"/>
    <property type="match status" value="1"/>
</dbReference>
<dbReference type="InterPro" id="IPR001119">
    <property type="entry name" value="SLH_dom"/>
</dbReference>
<evidence type="ECO:0000313" key="4">
    <source>
        <dbReference type="Proteomes" id="UP000182412"/>
    </source>
</evidence>
<evidence type="ECO:0000259" key="2">
    <source>
        <dbReference type="PROSITE" id="PS51272"/>
    </source>
</evidence>
<proteinExistence type="predicted"/>
<gene>
    <name evidence="3" type="ORF">SAMN05216366_13623</name>
</gene>
<evidence type="ECO:0000313" key="3">
    <source>
        <dbReference type="EMBL" id="SDP68272.1"/>
    </source>
</evidence>
<feature type="domain" description="SLH" evidence="2">
    <location>
        <begin position="24"/>
        <end position="87"/>
    </location>
</feature>
<dbReference type="PANTHER" id="PTHR43308">
    <property type="entry name" value="OUTER MEMBRANE PROTEIN ALPHA-RELATED"/>
    <property type="match status" value="1"/>
</dbReference>
<dbReference type="Proteomes" id="UP000182412">
    <property type="component" value="Unassembled WGS sequence"/>
</dbReference>
<evidence type="ECO:0000256" key="1">
    <source>
        <dbReference type="SAM" id="SignalP"/>
    </source>
</evidence>
<dbReference type="EMBL" id="FNJQ01000036">
    <property type="protein sequence ID" value="SDP68272.1"/>
    <property type="molecule type" value="Genomic_DNA"/>
</dbReference>
<protein>
    <submittedName>
        <fullName evidence="3">S-layer homology domain-containing protein</fullName>
    </submittedName>
</protein>
<keyword evidence="1" id="KW-0732">Signal</keyword>
<dbReference type="Pfam" id="PF00395">
    <property type="entry name" value="SLH"/>
    <property type="match status" value="1"/>
</dbReference>
<reference evidence="3 4" key="1">
    <citation type="submission" date="2016-10" db="EMBL/GenBank/DDBJ databases">
        <authorList>
            <person name="de Groot N.N."/>
        </authorList>
    </citation>
    <scope>NUCLEOTIDE SEQUENCE [LARGE SCALE GENOMIC DNA]</scope>
    <source>
        <strain evidence="3 4">S137</strain>
    </source>
</reference>
<dbReference type="AlphaFoldDB" id="A0A1H0UPU6"/>
<dbReference type="SUPFAM" id="SSF56935">
    <property type="entry name" value="Porins"/>
    <property type="match status" value="1"/>
</dbReference>
<feature type="signal peptide" evidence="1">
    <location>
        <begin position="1"/>
        <end position="23"/>
    </location>
</feature>
<feature type="chain" id="PRO_5010367395" evidence="1">
    <location>
        <begin position="24"/>
        <end position="436"/>
    </location>
</feature>
<name>A0A1H0UPU6_SELRU</name>
<dbReference type="PANTHER" id="PTHR43308:SF1">
    <property type="entry name" value="OUTER MEMBRANE PROTEIN ALPHA"/>
    <property type="match status" value="1"/>
</dbReference>
<dbReference type="InterPro" id="IPR051465">
    <property type="entry name" value="Cell_Envelope_Struct_Comp"/>
</dbReference>
<accession>A0A1H0UPU6</accession>
<dbReference type="RefSeq" id="WP_074573298.1">
    <property type="nucleotide sequence ID" value="NZ_FNJQ01000036.1"/>
</dbReference>
<sequence>MKKSMVSALTTAIVVGAASTAFAANNPFTDVPADHWAYDAVSQLTADGVIEGYGDDTFKGNRNITRYEMAQMVAKAMAKNTSGADKALIDKLAAEFSAELNNLGVRVSNLERNADKVQWHGMMRYDYGSVRYDKHPLQNNEKTKNNENTVTLRLEPTAEVNDHWKVKGRLDSYLEMSKDAPTYGCNGNVVLKRLWAEGKYGNTMVRFGKMPVTIDMDIMFDTQFSGAQVQFGNKLKTTINAGRFNLASGNQYYAYGRRQAADAGDSDDAASYQAIGFTGWLGKLNAGLGYHHLSSNDFHYMLGYDKNGKEDQMNTLTAKGTYHFDKNIALQGNYGQNFSADAYNKSGSIVLGYKEFENFDTTNAGQWGMALAYRHVGQNVGPTPTYTLDAGTKGWEISCLANIMPHTYIWLKGVTGKTLIGNHDYKELFGRIEWQF</sequence>
<organism evidence="3 4">
    <name type="scientific">Selenomonas ruminantium</name>
    <dbReference type="NCBI Taxonomy" id="971"/>
    <lineage>
        <taxon>Bacteria</taxon>
        <taxon>Bacillati</taxon>
        <taxon>Bacillota</taxon>
        <taxon>Negativicutes</taxon>
        <taxon>Selenomonadales</taxon>
        <taxon>Selenomonadaceae</taxon>
        <taxon>Selenomonas</taxon>
    </lineage>
</organism>
<dbReference type="OrthoDB" id="2112962at2"/>